<dbReference type="Proteomes" id="UP000647416">
    <property type="component" value="Unassembled WGS sequence"/>
</dbReference>
<organism evidence="4 5">
    <name type="scientific">Qingrenia yutianensis</name>
    <dbReference type="NCBI Taxonomy" id="2763676"/>
    <lineage>
        <taxon>Bacteria</taxon>
        <taxon>Bacillati</taxon>
        <taxon>Bacillota</taxon>
        <taxon>Clostridia</taxon>
        <taxon>Eubacteriales</taxon>
        <taxon>Oscillospiraceae</taxon>
        <taxon>Qingrenia</taxon>
    </lineage>
</organism>
<evidence type="ECO:0000313" key="5">
    <source>
        <dbReference type="Proteomes" id="UP000647416"/>
    </source>
</evidence>
<sequence length="350" mass="40900">MRAMAESVTADKDRRIEIILGDDCSDKPHVEKICREYGQKDDRIKYIRAEKNGGVSAMRNIMIEKSCGKFLTFVDGDDVVTPDYVQKIINASGKNFDIVMFCIQSFYGDVPEIHNKNAEIVKLPSGAGKEFSVACITGAPYRAEMYGIKNTTPSSVCLELYRRDFLIENNLKFTVGIKKSQDTVFNSQAFYHCKILGYTADVLYLYRQNPKSVCSRYSADLDKTFAKCFECDKINAQTLYPDDKDVMQKLYKYKVIWNIVENFRLNIFHRDNPKPRKMRKLDFINFVNGEPYKTFFENFDFNSYDWRERKLILRLAKNKNFAVLNFMYKHPVRFKIYGGITNRIDKLFKR</sequence>
<dbReference type="EMBL" id="JACRTE010000001">
    <property type="protein sequence ID" value="MBC8595313.1"/>
    <property type="molecule type" value="Genomic_DNA"/>
</dbReference>
<comment type="caution">
    <text evidence="4">The sequence shown here is derived from an EMBL/GenBank/DDBJ whole genome shotgun (WGS) entry which is preliminary data.</text>
</comment>
<dbReference type="InterPro" id="IPR001173">
    <property type="entry name" value="Glyco_trans_2-like"/>
</dbReference>
<dbReference type="Pfam" id="PF00535">
    <property type="entry name" value="Glycos_transf_2"/>
    <property type="match status" value="1"/>
</dbReference>
<dbReference type="InterPro" id="IPR029044">
    <property type="entry name" value="Nucleotide-diphossugar_trans"/>
</dbReference>
<keyword evidence="5" id="KW-1185">Reference proteome</keyword>
<feature type="domain" description="Glycosyltransferase 2-like" evidence="3">
    <location>
        <begin position="6"/>
        <end position="117"/>
    </location>
</feature>
<dbReference type="PANTHER" id="PTHR22916:SF51">
    <property type="entry name" value="GLYCOSYLTRANSFERASE EPSH-RELATED"/>
    <property type="match status" value="1"/>
</dbReference>
<dbReference type="PANTHER" id="PTHR22916">
    <property type="entry name" value="GLYCOSYLTRANSFERASE"/>
    <property type="match status" value="1"/>
</dbReference>
<evidence type="ECO:0000259" key="3">
    <source>
        <dbReference type="Pfam" id="PF00535"/>
    </source>
</evidence>
<dbReference type="GO" id="GO:0016757">
    <property type="term" value="F:glycosyltransferase activity"/>
    <property type="evidence" value="ECO:0007669"/>
    <property type="project" value="UniProtKB-KW"/>
</dbReference>
<dbReference type="SUPFAM" id="SSF53448">
    <property type="entry name" value="Nucleotide-diphospho-sugar transferases"/>
    <property type="match status" value="1"/>
</dbReference>
<protein>
    <submittedName>
        <fullName evidence="4">Glycosyltransferase</fullName>
    </submittedName>
</protein>
<reference evidence="4" key="1">
    <citation type="submission" date="2020-08" db="EMBL/GenBank/DDBJ databases">
        <title>Genome public.</title>
        <authorList>
            <person name="Liu C."/>
            <person name="Sun Q."/>
        </authorList>
    </citation>
    <scope>NUCLEOTIDE SEQUENCE</scope>
    <source>
        <strain evidence="4">NSJ-50</strain>
    </source>
</reference>
<keyword evidence="1" id="KW-0328">Glycosyltransferase</keyword>
<gene>
    <name evidence="4" type="ORF">H8706_00290</name>
</gene>
<dbReference type="Gene3D" id="3.90.550.10">
    <property type="entry name" value="Spore Coat Polysaccharide Biosynthesis Protein SpsA, Chain A"/>
    <property type="match status" value="1"/>
</dbReference>
<name>A0A926F6U3_9FIRM</name>
<evidence type="ECO:0000256" key="2">
    <source>
        <dbReference type="ARBA" id="ARBA00022679"/>
    </source>
</evidence>
<proteinExistence type="predicted"/>
<accession>A0A926F6U3</accession>
<dbReference type="AlphaFoldDB" id="A0A926F6U3"/>
<keyword evidence="2" id="KW-0808">Transferase</keyword>
<evidence type="ECO:0000256" key="1">
    <source>
        <dbReference type="ARBA" id="ARBA00022676"/>
    </source>
</evidence>
<evidence type="ECO:0000313" key="4">
    <source>
        <dbReference type="EMBL" id="MBC8595313.1"/>
    </source>
</evidence>